<keyword evidence="2" id="KW-1185">Reference proteome</keyword>
<feature type="non-terminal residue" evidence="1">
    <location>
        <position position="177"/>
    </location>
</feature>
<reference evidence="1 2" key="1">
    <citation type="journal article" date="2023" name="J. Hered.">
        <title>Chromosome-level genome of the wood stork (Mycteria americana) provides insight into avian chromosome evolution.</title>
        <authorList>
            <person name="Flamio R. Jr."/>
            <person name="Ramstad K.M."/>
        </authorList>
    </citation>
    <scope>NUCLEOTIDE SEQUENCE [LARGE SCALE GENOMIC DNA]</scope>
    <source>
        <strain evidence="1">JAX WOST 10</strain>
    </source>
</reference>
<organism evidence="1 2">
    <name type="scientific">Mycteria americana</name>
    <name type="common">Wood stork</name>
    <dbReference type="NCBI Taxonomy" id="33587"/>
    <lineage>
        <taxon>Eukaryota</taxon>
        <taxon>Metazoa</taxon>
        <taxon>Chordata</taxon>
        <taxon>Craniata</taxon>
        <taxon>Vertebrata</taxon>
        <taxon>Euteleostomi</taxon>
        <taxon>Archelosauria</taxon>
        <taxon>Archosauria</taxon>
        <taxon>Dinosauria</taxon>
        <taxon>Saurischia</taxon>
        <taxon>Theropoda</taxon>
        <taxon>Coelurosauria</taxon>
        <taxon>Aves</taxon>
        <taxon>Neognathae</taxon>
        <taxon>Neoaves</taxon>
        <taxon>Aequornithes</taxon>
        <taxon>Ciconiiformes</taxon>
        <taxon>Ciconiidae</taxon>
        <taxon>Mycteria</taxon>
    </lineage>
</organism>
<comment type="caution">
    <text evidence="1">The sequence shown here is derived from an EMBL/GenBank/DDBJ whole genome shotgun (WGS) entry which is preliminary data.</text>
</comment>
<dbReference type="AlphaFoldDB" id="A0AAN7PT34"/>
<evidence type="ECO:0000313" key="1">
    <source>
        <dbReference type="EMBL" id="KAK4827901.1"/>
    </source>
</evidence>
<protein>
    <submittedName>
        <fullName evidence="1">Uncharacterized protein</fullName>
    </submittedName>
</protein>
<sequence>MPVPCLPFLISYTWGSRALGLYGKRPYRSASSGPGFTLCLTHIPQDCELHQRMITAAQAASSLDVTTYCHDAKDQLQKLENLQKLKGNKVLSLLFSSERSQTVFLAGPRERRARQRCRDCMSTALSRFCSQGGSVRRPVNGVKVNRDPEGHANLVSPGVAAADGSRGIIHLVRDAIP</sequence>
<name>A0AAN7PT34_MYCAM</name>
<gene>
    <name evidence="1" type="ORF">QYF61_022324</name>
</gene>
<dbReference type="EMBL" id="JAUNZN010000002">
    <property type="protein sequence ID" value="KAK4827901.1"/>
    <property type="molecule type" value="Genomic_DNA"/>
</dbReference>
<accession>A0AAN7PT34</accession>
<proteinExistence type="predicted"/>
<evidence type="ECO:0000313" key="2">
    <source>
        <dbReference type="Proteomes" id="UP001333110"/>
    </source>
</evidence>
<dbReference type="Proteomes" id="UP001333110">
    <property type="component" value="Unassembled WGS sequence"/>
</dbReference>